<dbReference type="HOGENOM" id="CLU_1105247_0_0_2"/>
<proteinExistence type="predicted"/>
<keyword evidence="1" id="KW-0812">Transmembrane</keyword>
<sequence>MKNRMILQTIAGIFFVLIIIAVLYYFTSNRERQEIPTGEIFISNYTGYVAGYVNETVSLTVYWLKIGSSNFSGAIGIRNLPPCLESKGIDLDVYCTNSRVKIETITVTLRLKKIGRCIMDNAYLEVWQGNSLKKVPLGSIEFEIIKPAEERGLKILSHIGALIGPEPSVPRLMYTILNPFNETVEILNVTFNVPGLKVSSFEPKVIGPGESVNFTVRIVNTSKLNDLYVIKPLIVYQMGNKTNIMPLEVFYHATIPDEKRLVEMIKSQTD</sequence>
<evidence type="ECO:0000313" key="4">
    <source>
        <dbReference type="Proteomes" id="UP000000810"/>
    </source>
</evidence>
<keyword evidence="1" id="KW-1133">Transmembrane helix</keyword>
<evidence type="ECO:0000256" key="1">
    <source>
        <dbReference type="SAM" id="Phobius"/>
    </source>
</evidence>
<reference evidence="2" key="1">
    <citation type="submission" date="1999-07" db="EMBL/GenBank/DDBJ databases">
        <authorList>
            <person name="Genoscope"/>
        </authorList>
    </citation>
    <scope>NUCLEOTIDE SEQUENCE</scope>
    <source>
        <strain evidence="2">Orsay</strain>
    </source>
</reference>
<evidence type="ECO:0000313" key="3">
    <source>
        <dbReference type="EMBL" id="CCE70954.1"/>
    </source>
</evidence>
<dbReference type="AlphaFoldDB" id="Q9UYK6"/>
<protein>
    <submittedName>
        <fullName evidence="2">Uncharacterized protein</fullName>
    </submittedName>
</protein>
<dbReference type="eggNOG" id="arCOG07127">
    <property type="taxonomic scope" value="Archaea"/>
</dbReference>
<keyword evidence="1" id="KW-0472">Membrane</keyword>
<dbReference type="PIR" id="A75064">
    <property type="entry name" value="A75064"/>
</dbReference>
<evidence type="ECO:0000313" key="5">
    <source>
        <dbReference type="Proteomes" id="UP000009139"/>
    </source>
</evidence>
<keyword evidence="4" id="KW-1185">Reference proteome</keyword>
<dbReference type="KEGG" id="pab:PAB1373"/>
<name>Q9UYK6_PYRAB</name>
<dbReference type="STRING" id="272844.PAB1373"/>
<dbReference type="PATRIC" id="fig|272844.11.peg.1599"/>
<gene>
    <name evidence="2" type="ordered locus">PAB1373</name>
</gene>
<organism evidence="2 4">
    <name type="scientific">Pyrococcus abyssi (strain GE5 / Orsay)</name>
    <dbReference type="NCBI Taxonomy" id="272844"/>
    <lineage>
        <taxon>Archaea</taxon>
        <taxon>Methanobacteriati</taxon>
        <taxon>Methanobacteriota</taxon>
        <taxon>Thermococci</taxon>
        <taxon>Thermococcales</taxon>
        <taxon>Thermococcaceae</taxon>
        <taxon>Pyrococcus</taxon>
    </lineage>
</organism>
<dbReference type="Proteomes" id="UP000009139">
    <property type="component" value="Chromosome"/>
</dbReference>
<accession>Q9UYK6</accession>
<reference evidence="2" key="2">
    <citation type="journal article" date="2000" name="J. Mol. Biol.">
        <title>Archaeal homologs of eukaryotic methylation guide small nucleolar RNAs: lessons from the Pyrococcus genomes.</title>
        <authorList>
            <person name="Gaspin C."/>
            <person name="Cavaille J."/>
            <person name="Erauso G."/>
        </authorList>
    </citation>
    <scope>NUCLEOTIDE SEQUENCE</scope>
    <source>
        <strain evidence="2">Orsay</strain>
    </source>
</reference>
<reference evidence="2 4" key="4">
    <citation type="journal article" date="2003" name="Mol. Microbiol.">
        <title>An integrated analysis of the genome of the hyperthermophilic archaeon Pyrococcus abyssi.</title>
        <authorList>
            <person name="Cohen G."/>
            <person name="Barbe V."/>
            <person name="Flament D."/>
            <person name="Galperin M."/>
            <person name="Heilig R."/>
            <person name="Ripp R."/>
            <person name="Lecompte O."/>
            <person name="Prieur D."/>
            <person name="Poch O."/>
            <person name="Quellerou J."/>
            <person name="Thierry J.C."/>
            <person name="Van der Oost J."/>
            <person name="Weissenbach J."/>
            <person name="Zivanovic Y."/>
            <person name="Forterre P."/>
        </authorList>
    </citation>
    <scope>NUCLEOTIDE SEQUENCE [LARGE SCALE GENOMIC DNA]</scope>
    <source>
        <strain evidence="4">GE5 / Orsay</strain>
        <strain evidence="2">Orsay</strain>
    </source>
</reference>
<dbReference type="Proteomes" id="UP000000810">
    <property type="component" value="Chromosome"/>
</dbReference>
<dbReference type="RefSeq" id="WP_010868619.1">
    <property type="nucleotide sequence ID" value="NC_000868.1"/>
</dbReference>
<feature type="transmembrane region" description="Helical" evidence="1">
    <location>
        <begin position="6"/>
        <end position="26"/>
    </location>
</feature>
<dbReference type="EMBL" id="HE613800">
    <property type="protein sequence ID" value="CCE70954.1"/>
    <property type="molecule type" value="Genomic_DNA"/>
</dbReference>
<dbReference type="EMBL" id="AJ248287">
    <property type="protein sequence ID" value="CAB50406.1"/>
    <property type="molecule type" value="Genomic_DNA"/>
</dbReference>
<reference evidence="2" key="3">
    <citation type="journal article" date="2001" name="Genome Res.">
        <title>Genome evolution at the genus level: comparison of three complete genomes of hyperthermophilic archaea.</title>
        <authorList>
            <person name="Lecompte O."/>
            <person name="Ripp R."/>
            <person name="Puzos-Barbe V."/>
            <person name="Duprat S."/>
            <person name="Heilig R."/>
            <person name="Dietrich J."/>
            <person name="Thierry J.C."/>
            <person name="Poch O."/>
        </authorList>
    </citation>
    <scope>NUCLEOTIDE SEQUENCE</scope>
    <source>
        <strain evidence="2">Orsay</strain>
    </source>
</reference>
<reference evidence="3 5" key="5">
    <citation type="journal article" date="2012" name="Curr. Microbiol.">
        <title>Re-annotation of two hyperthermophilic archaea Pyrococcus abyssi GE5 and Pyrococcus furiosus DSM 3638.</title>
        <authorList>
            <person name="Gao J."/>
            <person name="Wang J."/>
        </authorList>
    </citation>
    <scope>GENOME REANNOTATION</scope>
    <source>
        <strain evidence="3">GE5</strain>
        <strain evidence="5">GE5 / Orsay</strain>
    </source>
</reference>
<evidence type="ECO:0000313" key="2">
    <source>
        <dbReference type="EMBL" id="CAB50406.1"/>
    </source>
</evidence>